<accession>W8NTC4</accession>
<protein>
    <submittedName>
        <fullName evidence="3">Putative ATPase (AAA+ superfamily)</fullName>
    </submittedName>
</protein>
<evidence type="ECO:0000313" key="4">
    <source>
        <dbReference type="Proteomes" id="UP000019434"/>
    </source>
</evidence>
<reference evidence="3 4" key="1">
    <citation type="submission" date="2014-02" db="EMBL/GenBank/DDBJ databases">
        <title>Genome Sequence of an Hyperthermophilic Archaeon, Thermococcus nautili 30-1, producing viral vesicles.</title>
        <authorList>
            <person name="Oberto J."/>
            <person name="Gaudin M."/>
            <person name="Cossu M."/>
            <person name="Gorlas A."/>
            <person name="Slesarev A."/>
            <person name="Marguet E."/>
            <person name="Forterre P."/>
        </authorList>
    </citation>
    <scope>NUCLEOTIDE SEQUENCE [LARGE SCALE GENOMIC DNA]</scope>
    <source>
        <strain evidence="3 4">30-1</strain>
    </source>
</reference>
<dbReference type="Pfam" id="PF03008">
    <property type="entry name" value="DUF234"/>
    <property type="match status" value="1"/>
</dbReference>
<dbReference type="HOGENOM" id="CLU_041137_3_0_2"/>
<dbReference type="RefSeq" id="WP_042690149.1">
    <property type="nucleotide sequence ID" value="NZ_CP007264.1"/>
</dbReference>
<dbReference type="PANTHER" id="PTHR34704:SF1">
    <property type="entry name" value="ATPASE"/>
    <property type="match status" value="1"/>
</dbReference>
<sequence length="455" mass="52886">MIGKFIDRKDELGLLEREWENTPSFVVVYGRRRVGKTRLLSEFAKGKKVFFHTFTEGTKEGQIEALRKELAEFFGDELFLSFSDWFPLFKYLASKIRGRTAVILDEFTYAVKSDREILSALQRAWDHELSRRPVMLVLSGSLLGMMRDEVLSYSSPLYGRRTAGFMLKPLNFRHSVEFFGDWDYGLRAYLLLGGVPAYLAIASRKRSIEELVEEEFLSPLGYFYDEPYIVLAGELRELKVYFSILATIAGGKHRPTEIANGLGIEGRRIYPYLETLIRLGFVRREVPVVGKEKRGIYRINDPFLLTWFSLVYPNRTAIELGLADFESVFENLQRAHSVRFEELAKEFLVELSRAGKLPFRFTKIGRWWRKGEEIDLVALNEREKKVLFVEVKWKELSERETRGILRDLKRKAGLVGLDGWESFYGLVAKRAEGKGEMREGGWLVWDLEDFKNTIR</sequence>
<dbReference type="PANTHER" id="PTHR34704">
    <property type="entry name" value="ATPASE"/>
    <property type="match status" value="1"/>
</dbReference>
<dbReference type="Pfam" id="PF01637">
    <property type="entry name" value="ATPase_2"/>
    <property type="match status" value="1"/>
</dbReference>
<evidence type="ECO:0000313" key="3">
    <source>
        <dbReference type="EMBL" id="AHL22377.1"/>
    </source>
</evidence>
<dbReference type="InterPro" id="IPR011579">
    <property type="entry name" value="ATPase_dom"/>
</dbReference>
<dbReference type="OrthoDB" id="132045at2157"/>
<dbReference type="eggNOG" id="arCOG03166">
    <property type="taxonomic scope" value="Archaea"/>
</dbReference>
<dbReference type="InterPro" id="IPR011335">
    <property type="entry name" value="Restrct_endonuc-II-like"/>
</dbReference>
<feature type="domain" description="ATPase" evidence="1">
    <location>
        <begin position="5"/>
        <end position="181"/>
    </location>
</feature>
<dbReference type="GeneID" id="24957564"/>
<name>W8NTC4_9EURY</name>
<proteinExistence type="predicted"/>
<organism evidence="3 4">
    <name type="scientific">Thermococcus nautili</name>
    <dbReference type="NCBI Taxonomy" id="195522"/>
    <lineage>
        <taxon>Archaea</taxon>
        <taxon>Methanobacteriati</taxon>
        <taxon>Methanobacteriota</taxon>
        <taxon>Thermococci</taxon>
        <taxon>Thermococcales</taxon>
        <taxon>Thermococcaceae</taxon>
        <taxon>Thermococcus</taxon>
    </lineage>
</organism>
<gene>
    <name evidence="3" type="ORF">BD01_0755</name>
</gene>
<dbReference type="EMBL" id="CP007264">
    <property type="protein sequence ID" value="AHL22377.1"/>
    <property type="molecule type" value="Genomic_DNA"/>
</dbReference>
<evidence type="ECO:0000259" key="2">
    <source>
        <dbReference type="Pfam" id="PF03008"/>
    </source>
</evidence>
<evidence type="ECO:0000259" key="1">
    <source>
        <dbReference type="Pfam" id="PF01637"/>
    </source>
</evidence>
<dbReference type="Gene3D" id="3.40.50.300">
    <property type="entry name" value="P-loop containing nucleotide triphosphate hydrolases"/>
    <property type="match status" value="1"/>
</dbReference>
<dbReference type="KEGG" id="tnu:BD01_0755"/>
<dbReference type="SUPFAM" id="SSF46785">
    <property type="entry name" value="Winged helix' DNA-binding domain"/>
    <property type="match status" value="1"/>
</dbReference>
<dbReference type="InterPro" id="IPR036390">
    <property type="entry name" value="WH_DNA-bd_sf"/>
</dbReference>
<dbReference type="STRING" id="195522.BD01_0755"/>
<dbReference type="InterPro" id="IPR004256">
    <property type="entry name" value="DUF234"/>
</dbReference>
<dbReference type="Proteomes" id="UP000019434">
    <property type="component" value="Chromosome"/>
</dbReference>
<keyword evidence="4" id="KW-1185">Reference proteome</keyword>
<dbReference type="GO" id="GO:0005524">
    <property type="term" value="F:ATP binding"/>
    <property type="evidence" value="ECO:0007669"/>
    <property type="project" value="InterPro"/>
</dbReference>
<feature type="domain" description="DUF234" evidence="2">
    <location>
        <begin position="307"/>
        <end position="404"/>
    </location>
</feature>
<dbReference type="SUPFAM" id="SSF52980">
    <property type="entry name" value="Restriction endonuclease-like"/>
    <property type="match status" value="1"/>
</dbReference>
<dbReference type="AlphaFoldDB" id="W8NTC4"/>
<dbReference type="InterPro" id="IPR027417">
    <property type="entry name" value="P-loop_NTPase"/>
</dbReference>
<dbReference type="SUPFAM" id="SSF52540">
    <property type="entry name" value="P-loop containing nucleoside triphosphate hydrolases"/>
    <property type="match status" value="1"/>
</dbReference>